<evidence type="ECO:0000256" key="1">
    <source>
        <dbReference type="ARBA" id="ARBA00004123"/>
    </source>
</evidence>
<evidence type="ECO:0008006" key="8">
    <source>
        <dbReference type="Google" id="ProtNLM"/>
    </source>
</evidence>
<feature type="region of interest" description="Disordered" evidence="5">
    <location>
        <begin position="433"/>
        <end position="477"/>
    </location>
</feature>
<feature type="compositionally biased region" description="Basic and acidic residues" evidence="5">
    <location>
        <begin position="447"/>
        <end position="465"/>
    </location>
</feature>
<feature type="compositionally biased region" description="Basic residues" evidence="5">
    <location>
        <begin position="352"/>
        <end position="362"/>
    </location>
</feature>
<feature type="region of interest" description="Disordered" evidence="5">
    <location>
        <begin position="343"/>
        <end position="364"/>
    </location>
</feature>
<sequence>MDGAQKGPSSLIKQLASCKQSTRDRSLRVLLKTWLPAQPGLSEEAMRKLWKGLFYCVWHADKAPYQTHLADRLSSLLLSLDLPLSVHYFSAFVLTMRREWVGIDALRLDKFYVLIRRFLSSSFALMRKYSWDSGLVGRLVGVLEERAFLADDKLQGNGVNYHIATVYLEELRPFLPAKAETLEVLLNPFLNVMGRSSDKVLLGKIKANVFDVLLRMGKGLLDAKKSGVEIDLGDDLVVYGTIALNMRFASKFFELGSSAECNQGNRKLLFGLHEEFLKLEKDMASSEFEIPIPYICANDDHEEVPDLIPIGSETKMDDADSGFQENVTNGVKITKKQKKAKKALGGMEAEAKKKKKKNKKNKKDVNLDNITFDVENANPGYLMSEFTTDELNSNGNMIFDESMMSNLQMEFERVAAAEGLRIDVPTDWDAEKAAVNGDSSKKRKREKTRDRQRSLKCEMTERGDDGDAPSAKSGDTSVKRVRFAMKNNLVWKPHTPLPPQDLRLPPSATPRGSALKKGLSPGPIMEMPPLGKKARQRVRTVKKVRKTIKSISPAVKRLKKLKALSP</sequence>
<evidence type="ECO:0000256" key="5">
    <source>
        <dbReference type="SAM" id="MobiDB-lite"/>
    </source>
</evidence>
<comment type="subcellular location">
    <subcellularLocation>
        <location evidence="1">Nucleus</location>
    </subcellularLocation>
</comment>
<name>A0ABD3L5K5_EUCGL</name>
<dbReference type="GO" id="GO:0006364">
    <property type="term" value="P:rRNA processing"/>
    <property type="evidence" value="ECO:0007669"/>
    <property type="project" value="UniProtKB-KW"/>
</dbReference>
<dbReference type="AlphaFoldDB" id="A0ABD3L5K5"/>
<accession>A0ABD3L5K5</accession>
<evidence type="ECO:0000313" key="6">
    <source>
        <dbReference type="EMBL" id="KAL3745859.1"/>
    </source>
</evidence>
<evidence type="ECO:0000256" key="2">
    <source>
        <dbReference type="ARBA" id="ARBA00006374"/>
    </source>
</evidence>
<feature type="region of interest" description="Disordered" evidence="5">
    <location>
        <begin position="491"/>
        <end position="544"/>
    </location>
</feature>
<keyword evidence="3" id="KW-0698">rRNA processing</keyword>
<keyword evidence="4" id="KW-0539">Nucleus</keyword>
<comment type="similarity">
    <text evidence="2">Belongs to the RRP1 family.</text>
</comment>
<dbReference type="PANTHER" id="PTHR13026:SF0">
    <property type="entry name" value="RIBOSOMAL RNA PROCESSING 1B"/>
    <property type="match status" value="1"/>
</dbReference>
<evidence type="ECO:0000256" key="3">
    <source>
        <dbReference type="ARBA" id="ARBA00022552"/>
    </source>
</evidence>
<organism evidence="6 7">
    <name type="scientific">Eucalyptus globulus</name>
    <name type="common">Tasmanian blue gum</name>
    <dbReference type="NCBI Taxonomy" id="34317"/>
    <lineage>
        <taxon>Eukaryota</taxon>
        <taxon>Viridiplantae</taxon>
        <taxon>Streptophyta</taxon>
        <taxon>Embryophyta</taxon>
        <taxon>Tracheophyta</taxon>
        <taxon>Spermatophyta</taxon>
        <taxon>Magnoliopsida</taxon>
        <taxon>eudicotyledons</taxon>
        <taxon>Gunneridae</taxon>
        <taxon>Pentapetalae</taxon>
        <taxon>rosids</taxon>
        <taxon>malvids</taxon>
        <taxon>Myrtales</taxon>
        <taxon>Myrtaceae</taxon>
        <taxon>Myrtoideae</taxon>
        <taxon>Eucalypteae</taxon>
        <taxon>Eucalyptus</taxon>
    </lineage>
</organism>
<dbReference type="GO" id="GO:0005634">
    <property type="term" value="C:nucleus"/>
    <property type="evidence" value="ECO:0007669"/>
    <property type="project" value="UniProtKB-SubCell"/>
</dbReference>
<comment type="caution">
    <text evidence="6">The sequence shown here is derived from an EMBL/GenBank/DDBJ whole genome shotgun (WGS) entry which is preliminary data.</text>
</comment>
<keyword evidence="7" id="KW-1185">Reference proteome</keyword>
<dbReference type="PANTHER" id="PTHR13026">
    <property type="entry name" value="NNP-1 PROTEIN NOVEL NUCLEAR PROTEIN 1 NOP52"/>
    <property type="match status" value="1"/>
</dbReference>
<reference evidence="6 7" key="1">
    <citation type="submission" date="2024-11" db="EMBL/GenBank/DDBJ databases">
        <title>Chromosome-level genome assembly of Eucalyptus globulus Labill. provides insights into its genome evolution.</title>
        <authorList>
            <person name="Li X."/>
        </authorList>
    </citation>
    <scope>NUCLEOTIDE SEQUENCE [LARGE SCALE GENOMIC DNA]</scope>
    <source>
        <strain evidence="6">CL2024</strain>
        <tissue evidence="6">Fresh tender leaves</tissue>
    </source>
</reference>
<proteinExistence type="inferred from homology"/>
<dbReference type="Pfam" id="PF05997">
    <property type="entry name" value="Nop52"/>
    <property type="match status" value="1"/>
</dbReference>
<evidence type="ECO:0000256" key="4">
    <source>
        <dbReference type="ARBA" id="ARBA00023242"/>
    </source>
</evidence>
<dbReference type="EMBL" id="JBJKBG010000003">
    <property type="protein sequence ID" value="KAL3745859.1"/>
    <property type="molecule type" value="Genomic_DNA"/>
</dbReference>
<dbReference type="InterPro" id="IPR010301">
    <property type="entry name" value="RRP1"/>
</dbReference>
<dbReference type="Proteomes" id="UP001634007">
    <property type="component" value="Unassembled WGS sequence"/>
</dbReference>
<evidence type="ECO:0000313" key="7">
    <source>
        <dbReference type="Proteomes" id="UP001634007"/>
    </source>
</evidence>
<feature type="compositionally biased region" description="Basic residues" evidence="5">
    <location>
        <begin position="532"/>
        <end position="544"/>
    </location>
</feature>
<gene>
    <name evidence="6" type="ORF">ACJRO7_014890</name>
</gene>
<protein>
    <recommendedName>
        <fullName evidence="8">Ribosomal RNA processing protein 1 homolog</fullName>
    </recommendedName>
</protein>